<sequence length="78" mass="8363">MAPGNCGPQRPTGGNASNPRSPSRDKRRGRQGFVGNGHCATGIAPPVEADADEPFVSSVSRRHRFQELVVGFTSVPWF</sequence>
<evidence type="ECO:0000313" key="3">
    <source>
        <dbReference type="Proteomes" id="UP001174936"/>
    </source>
</evidence>
<organism evidence="2 3">
    <name type="scientific">Cercophora newfieldiana</name>
    <dbReference type="NCBI Taxonomy" id="92897"/>
    <lineage>
        <taxon>Eukaryota</taxon>
        <taxon>Fungi</taxon>
        <taxon>Dikarya</taxon>
        <taxon>Ascomycota</taxon>
        <taxon>Pezizomycotina</taxon>
        <taxon>Sordariomycetes</taxon>
        <taxon>Sordariomycetidae</taxon>
        <taxon>Sordariales</taxon>
        <taxon>Lasiosphaeriaceae</taxon>
        <taxon>Cercophora</taxon>
    </lineage>
</organism>
<feature type="compositionally biased region" description="Polar residues" evidence="1">
    <location>
        <begin position="12"/>
        <end position="21"/>
    </location>
</feature>
<dbReference type="Proteomes" id="UP001174936">
    <property type="component" value="Unassembled WGS sequence"/>
</dbReference>
<evidence type="ECO:0000313" key="2">
    <source>
        <dbReference type="EMBL" id="KAK0638878.1"/>
    </source>
</evidence>
<comment type="caution">
    <text evidence="2">The sequence shown here is derived from an EMBL/GenBank/DDBJ whole genome shotgun (WGS) entry which is preliminary data.</text>
</comment>
<feature type="region of interest" description="Disordered" evidence="1">
    <location>
        <begin position="1"/>
        <end position="46"/>
    </location>
</feature>
<reference evidence="2" key="1">
    <citation type="submission" date="2023-06" db="EMBL/GenBank/DDBJ databases">
        <title>Genome-scale phylogeny and comparative genomics of the fungal order Sordariales.</title>
        <authorList>
            <consortium name="Lawrence Berkeley National Laboratory"/>
            <person name="Hensen N."/>
            <person name="Bonometti L."/>
            <person name="Westerberg I."/>
            <person name="Brannstrom I.O."/>
            <person name="Guillou S."/>
            <person name="Cros-Aarteil S."/>
            <person name="Calhoun S."/>
            <person name="Haridas S."/>
            <person name="Kuo A."/>
            <person name="Mondo S."/>
            <person name="Pangilinan J."/>
            <person name="Riley R."/>
            <person name="Labutti K."/>
            <person name="Andreopoulos B."/>
            <person name="Lipzen A."/>
            <person name="Chen C."/>
            <person name="Yanf M."/>
            <person name="Daum C."/>
            <person name="Ng V."/>
            <person name="Clum A."/>
            <person name="Steindorff A."/>
            <person name="Ohm R."/>
            <person name="Martin F."/>
            <person name="Silar P."/>
            <person name="Natvig D."/>
            <person name="Lalanne C."/>
            <person name="Gautier V."/>
            <person name="Ament-Velasquez S.L."/>
            <person name="Kruys A."/>
            <person name="Hutchinson M.I."/>
            <person name="Powell A.J."/>
            <person name="Barry K."/>
            <person name="Miller A.N."/>
            <person name="Grigoriev I.V."/>
            <person name="Debuchy R."/>
            <person name="Gladieux P."/>
            <person name="Thoren M.H."/>
            <person name="Johannesson H."/>
        </authorList>
    </citation>
    <scope>NUCLEOTIDE SEQUENCE</scope>
    <source>
        <strain evidence="2">SMH2532-1</strain>
    </source>
</reference>
<dbReference type="EMBL" id="JAULSV010000007">
    <property type="protein sequence ID" value="KAK0638878.1"/>
    <property type="molecule type" value="Genomic_DNA"/>
</dbReference>
<evidence type="ECO:0000256" key="1">
    <source>
        <dbReference type="SAM" id="MobiDB-lite"/>
    </source>
</evidence>
<protein>
    <submittedName>
        <fullName evidence="2">Uncharacterized protein</fullName>
    </submittedName>
</protein>
<proteinExistence type="predicted"/>
<keyword evidence="3" id="KW-1185">Reference proteome</keyword>
<name>A0AA39XRH5_9PEZI</name>
<dbReference type="AlphaFoldDB" id="A0AA39XRH5"/>
<gene>
    <name evidence="2" type="ORF">B0T16DRAFT_234032</name>
</gene>
<accession>A0AA39XRH5</accession>